<feature type="compositionally biased region" description="Basic and acidic residues" evidence="1">
    <location>
        <begin position="1"/>
        <end position="10"/>
    </location>
</feature>
<accession>A0AAV4T5U5</accession>
<proteinExistence type="predicted"/>
<gene>
    <name evidence="2" type="ORF">CEXT_238191</name>
</gene>
<dbReference type="AlphaFoldDB" id="A0AAV4T5U5"/>
<name>A0AAV4T5U5_CAEEX</name>
<keyword evidence="3" id="KW-1185">Reference proteome</keyword>
<feature type="region of interest" description="Disordered" evidence="1">
    <location>
        <begin position="1"/>
        <end position="21"/>
    </location>
</feature>
<comment type="caution">
    <text evidence="2">The sequence shown here is derived from an EMBL/GenBank/DDBJ whole genome shotgun (WGS) entry which is preliminary data.</text>
</comment>
<organism evidence="2 3">
    <name type="scientific">Caerostris extrusa</name>
    <name type="common">Bark spider</name>
    <name type="synonym">Caerostris bankana</name>
    <dbReference type="NCBI Taxonomy" id="172846"/>
    <lineage>
        <taxon>Eukaryota</taxon>
        <taxon>Metazoa</taxon>
        <taxon>Ecdysozoa</taxon>
        <taxon>Arthropoda</taxon>
        <taxon>Chelicerata</taxon>
        <taxon>Arachnida</taxon>
        <taxon>Araneae</taxon>
        <taxon>Araneomorphae</taxon>
        <taxon>Entelegynae</taxon>
        <taxon>Araneoidea</taxon>
        <taxon>Araneidae</taxon>
        <taxon>Caerostris</taxon>
    </lineage>
</organism>
<evidence type="ECO:0000313" key="3">
    <source>
        <dbReference type="Proteomes" id="UP001054945"/>
    </source>
</evidence>
<dbReference type="Proteomes" id="UP001054945">
    <property type="component" value="Unassembled WGS sequence"/>
</dbReference>
<reference evidence="2 3" key="1">
    <citation type="submission" date="2021-06" db="EMBL/GenBank/DDBJ databases">
        <title>Caerostris extrusa draft genome.</title>
        <authorList>
            <person name="Kono N."/>
            <person name="Arakawa K."/>
        </authorList>
    </citation>
    <scope>NUCLEOTIDE SEQUENCE [LARGE SCALE GENOMIC DNA]</scope>
</reference>
<protein>
    <submittedName>
        <fullName evidence="2">Uncharacterized protein</fullName>
    </submittedName>
</protein>
<evidence type="ECO:0000313" key="2">
    <source>
        <dbReference type="EMBL" id="GIY41655.1"/>
    </source>
</evidence>
<evidence type="ECO:0000256" key="1">
    <source>
        <dbReference type="SAM" id="MobiDB-lite"/>
    </source>
</evidence>
<dbReference type="EMBL" id="BPLR01010737">
    <property type="protein sequence ID" value="GIY41655.1"/>
    <property type="molecule type" value="Genomic_DNA"/>
</dbReference>
<sequence length="133" mass="15690">MVLIKRDRGPQKGSHPSTTEQQIHPIHWDFLGMEHAIHIFSTRERELFKKSEVRYLDVNDRIAYAQGKLTRTGEIQELKAWGVTIFWNKSKKRISYVEMLNRAKKRSPDIVEKLELDPIISMRHKDDLPHSES</sequence>